<dbReference type="InterPro" id="IPR001401">
    <property type="entry name" value="Dynamin_GTPase"/>
</dbReference>
<keyword evidence="6" id="KW-0547">Nucleotide-binding</keyword>
<dbReference type="InterPro" id="IPR027417">
    <property type="entry name" value="P-loop_NTPase"/>
</dbReference>
<dbReference type="WBParaSite" id="maker-uti_cns_0046231-snap-gene-0.6-mRNA-1">
    <property type="protein sequence ID" value="maker-uti_cns_0046231-snap-gene-0.6-mRNA-1"/>
    <property type="gene ID" value="maker-uti_cns_0046231-snap-gene-0.6"/>
</dbReference>
<evidence type="ECO:0000256" key="11">
    <source>
        <dbReference type="ARBA" id="ARBA00023054"/>
    </source>
</evidence>
<dbReference type="GO" id="GO:0016559">
    <property type="term" value="P:peroxisome fission"/>
    <property type="evidence" value="ECO:0007669"/>
    <property type="project" value="TreeGrafter"/>
</dbReference>
<dbReference type="PANTHER" id="PTHR11566:SF67">
    <property type="entry name" value="DYNAMIN-LIKE 120 KDA PROTEIN, MITOCHONDRIAL"/>
    <property type="match status" value="1"/>
</dbReference>
<dbReference type="PANTHER" id="PTHR11566">
    <property type="entry name" value="DYNAMIN"/>
    <property type="match status" value="1"/>
</dbReference>
<evidence type="ECO:0000256" key="14">
    <source>
        <dbReference type="ARBA" id="ARBA00023134"/>
    </source>
</evidence>
<dbReference type="GO" id="GO:0000266">
    <property type="term" value="P:mitochondrial fission"/>
    <property type="evidence" value="ECO:0007669"/>
    <property type="project" value="TreeGrafter"/>
</dbReference>
<evidence type="ECO:0000256" key="19">
    <source>
        <dbReference type="SAM" id="Coils"/>
    </source>
</evidence>
<dbReference type="AlphaFoldDB" id="A0A1I8J750"/>
<dbReference type="GO" id="GO:0005758">
    <property type="term" value="C:mitochondrial intermembrane space"/>
    <property type="evidence" value="ECO:0007669"/>
    <property type="project" value="UniProtKB-SubCell"/>
</dbReference>
<evidence type="ECO:0000256" key="7">
    <source>
        <dbReference type="ARBA" id="ARBA00022792"/>
    </source>
</evidence>
<evidence type="ECO:0000256" key="16">
    <source>
        <dbReference type="ARBA" id="ARBA00023157"/>
    </source>
</evidence>
<dbReference type="GO" id="GO:0005525">
    <property type="term" value="F:GTP binding"/>
    <property type="evidence" value="ECO:0007669"/>
    <property type="project" value="UniProtKB-KW"/>
</dbReference>
<dbReference type="InterPro" id="IPR030381">
    <property type="entry name" value="G_DYNAMIN_dom"/>
</dbReference>
<dbReference type="GO" id="GO:0008053">
    <property type="term" value="P:mitochondrial fusion"/>
    <property type="evidence" value="ECO:0007669"/>
    <property type="project" value="TreeGrafter"/>
</dbReference>
<comment type="subcellular location">
    <subcellularLocation>
        <location evidence="1">Mitochondrion inner membrane</location>
        <topology evidence="1">Single-pass membrane protein</topology>
    </subcellularLocation>
    <subcellularLocation>
        <location evidence="2">Mitochondrion intermembrane space</location>
    </subcellularLocation>
</comment>
<evidence type="ECO:0000256" key="6">
    <source>
        <dbReference type="ARBA" id="ARBA00022741"/>
    </source>
</evidence>
<keyword evidence="8" id="KW-0378">Hydrolase</keyword>
<evidence type="ECO:0000256" key="9">
    <source>
        <dbReference type="ARBA" id="ARBA00022946"/>
    </source>
</evidence>
<dbReference type="GO" id="GO:0006897">
    <property type="term" value="P:endocytosis"/>
    <property type="evidence" value="ECO:0007669"/>
    <property type="project" value="TreeGrafter"/>
</dbReference>
<dbReference type="GO" id="GO:0005743">
    <property type="term" value="C:mitochondrial inner membrane"/>
    <property type="evidence" value="ECO:0007669"/>
    <property type="project" value="UniProtKB-SubCell"/>
</dbReference>
<keyword evidence="9" id="KW-0809">Transit peptide</keyword>
<organism evidence="22 23">
    <name type="scientific">Macrostomum lignano</name>
    <dbReference type="NCBI Taxonomy" id="282301"/>
    <lineage>
        <taxon>Eukaryota</taxon>
        <taxon>Metazoa</taxon>
        <taxon>Spiralia</taxon>
        <taxon>Lophotrochozoa</taxon>
        <taxon>Platyhelminthes</taxon>
        <taxon>Rhabditophora</taxon>
        <taxon>Macrostomorpha</taxon>
        <taxon>Macrostomida</taxon>
        <taxon>Macrostomidae</taxon>
        <taxon>Macrostomum</taxon>
    </lineage>
</organism>
<comment type="catalytic activity">
    <reaction evidence="18">
        <text>GTP + H2O = GDP + phosphate + H(+)</text>
        <dbReference type="Rhea" id="RHEA:19669"/>
        <dbReference type="ChEBI" id="CHEBI:15377"/>
        <dbReference type="ChEBI" id="CHEBI:15378"/>
        <dbReference type="ChEBI" id="CHEBI:37565"/>
        <dbReference type="ChEBI" id="CHEBI:43474"/>
        <dbReference type="ChEBI" id="CHEBI:58189"/>
        <dbReference type="EC" id="3.6.5.5"/>
    </reaction>
</comment>
<evidence type="ECO:0000256" key="12">
    <source>
        <dbReference type="ARBA" id="ARBA00023121"/>
    </source>
</evidence>
<evidence type="ECO:0000259" key="21">
    <source>
        <dbReference type="PROSITE" id="PS51718"/>
    </source>
</evidence>
<feature type="compositionally biased region" description="Low complexity" evidence="20">
    <location>
        <begin position="164"/>
        <end position="178"/>
    </location>
</feature>
<keyword evidence="5" id="KW-0053">Apoptosis</keyword>
<dbReference type="SUPFAM" id="SSF52540">
    <property type="entry name" value="P-loop containing nucleoside triphosphate hydrolases"/>
    <property type="match status" value="1"/>
</dbReference>
<keyword evidence="15" id="KW-0472">Membrane</keyword>
<dbReference type="GO" id="GO:0048312">
    <property type="term" value="P:intracellular distribution of mitochondria"/>
    <property type="evidence" value="ECO:0007669"/>
    <property type="project" value="TreeGrafter"/>
</dbReference>
<keyword evidence="16" id="KW-1015">Disulfide bond</keyword>
<dbReference type="InterPro" id="IPR045063">
    <property type="entry name" value="Dynamin_N"/>
</dbReference>
<dbReference type="GO" id="GO:0008017">
    <property type="term" value="F:microtubule binding"/>
    <property type="evidence" value="ECO:0007669"/>
    <property type="project" value="TreeGrafter"/>
</dbReference>
<keyword evidence="7" id="KW-0999">Mitochondrion inner membrane</keyword>
<sequence length="974" mass="106006">MSLAARRLLRRWLLHSPTVPLALPASSRCRLLHHHHHGNRRPLCQPKQPAVLRQPGQRGLAGSSALRLAARTAARLLKLRWLLAAGTASGGIAAANKYEEIKAGMPDLGRLRGFLPAEESVDAVAHALQRLSRFAQLPETGWLKNSVASLKSLVQRPSDASNKADGGAESSAAALDADAPTELAQQLEELEIRYQREAASLEAEARELRRQLAELRLGGPGRGYRSARKSLIDMYSEVLDALSERDAKFSAADHLPRVVVIGDQSSGKTSVLEAVARARLFPRGAGEMMTRAPVQVTLADGPYHVARFKDDPDREFDLTKESELAALRDAIERRMRAAVRSSGPDAAVSTEAIPLSVQGPGLPRMVLVDLPGIISTETAGMAAQTRESIRQLARQYMRNPNAIILCVADACVDPERSNAFDLVAKHDPAGRRTIFVLTKMDLAERDKVSPDRVAKLLAGRLLPLKALGYFAVVTGSGSQDESVEAIERHEAEYFASSRLFKDGRLSPNQVTAANMARAVSRRFWALVRESVEAQADSLKALRFNLETEWKHSFPGRRQCSRAELFEKARSDLLDEVIALSALPAERWEAAFRDSLSGPLLSQALDLLLEAESANSAPEARPELLQTRLDIGLRRWVESDLPGQCVTAGRSVLYQQFADLPAGAGGDPVLEPLCSAVRAEAVQAHRWDPKAEAALRVLQSAALLDQGAEPGRADWDSAVALLRQALRHRLAETEAELAQVCGPSGWQRWAKWLKAPTPEQDRLSRLVQALRTAAGSAGIPSASLSAADLAAARRSFASHRSPGEAAGAAVTDEELREAWPLVRRQMALRAGLANCDQCARMFYHYQQRLSTAAACAAVPYFHRVGRMLNATCSALRQQAVNIEARRLERAVGDALTGLAAEPGRLRESLRGRSVQLAEDIHSLRLAEEKLDRFIEALNSADDAIEGDRSGGTFADTGGGNEGFAFSKSRRRKTSL</sequence>
<keyword evidence="14" id="KW-0342">GTP-binding</keyword>
<dbReference type="GO" id="GO:0008289">
    <property type="term" value="F:lipid binding"/>
    <property type="evidence" value="ECO:0007669"/>
    <property type="project" value="UniProtKB-KW"/>
</dbReference>
<dbReference type="GO" id="GO:0006915">
    <property type="term" value="P:apoptotic process"/>
    <property type="evidence" value="ECO:0007669"/>
    <property type="project" value="UniProtKB-KW"/>
</dbReference>
<dbReference type="GO" id="GO:0003924">
    <property type="term" value="F:GTPase activity"/>
    <property type="evidence" value="ECO:0007669"/>
    <property type="project" value="InterPro"/>
</dbReference>
<evidence type="ECO:0000256" key="5">
    <source>
        <dbReference type="ARBA" id="ARBA00022703"/>
    </source>
</evidence>
<keyword evidence="12" id="KW-0446">Lipid-binding</keyword>
<dbReference type="GO" id="GO:0005874">
    <property type="term" value="C:microtubule"/>
    <property type="evidence" value="ECO:0007669"/>
    <property type="project" value="TreeGrafter"/>
</dbReference>
<evidence type="ECO:0000256" key="2">
    <source>
        <dbReference type="ARBA" id="ARBA00004569"/>
    </source>
</evidence>
<dbReference type="PROSITE" id="PS51718">
    <property type="entry name" value="G_DYNAMIN_2"/>
    <property type="match status" value="1"/>
</dbReference>
<feature type="domain" description="Dynamin-type G" evidence="21">
    <location>
        <begin position="252"/>
        <end position="532"/>
    </location>
</feature>
<dbReference type="EC" id="3.6.5.5" evidence="3"/>
<evidence type="ECO:0000313" key="22">
    <source>
        <dbReference type="Proteomes" id="UP000095280"/>
    </source>
</evidence>
<name>A0A1I8J750_9PLAT</name>
<dbReference type="Gene3D" id="3.40.50.300">
    <property type="entry name" value="P-loop containing nucleotide triphosphate hydrolases"/>
    <property type="match status" value="1"/>
</dbReference>
<keyword evidence="11 19" id="KW-0175">Coiled coil</keyword>
<evidence type="ECO:0000256" key="1">
    <source>
        <dbReference type="ARBA" id="ARBA00004434"/>
    </source>
</evidence>
<dbReference type="InterPro" id="IPR022812">
    <property type="entry name" value="Dynamin"/>
</dbReference>
<evidence type="ECO:0000256" key="20">
    <source>
        <dbReference type="SAM" id="MobiDB-lite"/>
    </source>
</evidence>
<evidence type="ECO:0000256" key="15">
    <source>
        <dbReference type="ARBA" id="ARBA00023136"/>
    </source>
</evidence>
<keyword evidence="13" id="KW-0496">Mitochondrion</keyword>
<evidence type="ECO:0000256" key="17">
    <source>
        <dbReference type="ARBA" id="ARBA00044791"/>
    </source>
</evidence>
<protein>
    <recommendedName>
        <fullName evidence="17">Dynamin-like GTPase OPA1, mitochondrial</fullName>
        <ecNumber evidence="3">3.6.5.5</ecNumber>
    </recommendedName>
</protein>
<proteinExistence type="predicted"/>
<dbReference type="Pfam" id="PF00350">
    <property type="entry name" value="Dynamin_N"/>
    <property type="match status" value="1"/>
</dbReference>
<keyword evidence="22" id="KW-1185">Reference proteome</keyword>
<keyword evidence="4" id="KW-0812">Transmembrane</keyword>
<feature type="coiled-coil region" evidence="19">
    <location>
        <begin position="184"/>
        <end position="218"/>
    </location>
</feature>
<dbReference type="PRINTS" id="PR00195">
    <property type="entry name" value="DYNAMIN"/>
</dbReference>
<feature type="region of interest" description="Disordered" evidence="20">
    <location>
        <begin position="158"/>
        <end position="178"/>
    </location>
</feature>
<reference evidence="23" key="1">
    <citation type="submission" date="2016-11" db="UniProtKB">
        <authorList>
            <consortium name="WormBaseParasite"/>
        </authorList>
    </citation>
    <scope>IDENTIFICATION</scope>
</reference>
<evidence type="ECO:0000256" key="3">
    <source>
        <dbReference type="ARBA" id="ARBA00011980"/>
    </source>
</evidence>
<dbReference type="Pfam" id="PF19434">
    <property type="entry name" value="OPA1_C"/>
    <property type="match status" value="1"/>
</dbReference>
<dbReference type="SMART" id="SM00053">
    <property type="entry name" value="DYNc"/>
    <property type="match status" value="1"/>
</dbReference>
<dbReference type="Proteomes" id="UP000095280">
    <property type="component" value="Unplaced"/>
</dbReference>
<keyword evidence="10" id="KW-1133">Transmembrane helix</keyword>
<dbReference type="InterPro" id="IPR045817">
    <property type="entry name" value="OPA1_C"/>
</dbReference>
<accession>A0A1I8J750</accession>
<dbReference type="CDD" id="cd08771">
    <property type="entry name" value="DLP_1"/>
    <property type="match status" value="1"/>
</dbReference>
<feature type="region of interest" description="Disordered" evidence="20">
    <location>
        <begin position="947"/>
        <end position="974"/>
    </location>
</feature>
<evidence type="ECO:0000256" key="18">
    <source>
        <dbReference type="ARBA" id="ARBA00048040"/>
    </source>
</evidence>
<evidence type="ECO:0000256" key="4">
    <source>
        <dbReference type="ARBA" id="ARBA00022692"/>
    </source>
</evidence>
<evidence type="ECO:0000256" key="8">
    <source>
        <dbReference type="ARBA" id="ARBA00022801"/>
    </source>
</evidence>
<evidence type="ECO:0000256" key="10">
    <source>
        <dbReference type="ARBA" id="ARBA00022989"/>
    </source>
</evidence>
<evidence type="ECO:0000313" key="23">
    <source>
        <dbReference type="WBParaSite" id="maker-uti_cns_0046231-snap-gene-0.6-mRNA-1"/>
    </source>
</evidence>
<evidence type="ECO:0000256" key="13">
    <source>
        <dbReference type="ARBA" id="ARBA00023128"/>
    </source>
</evidence>